<dbReference type="Proteomes" id="UP001165289">
    <property type="component" value="Unassembled WGS sequence"/>
</dbReference>
<protein>
    <submittedName>
        <fullName evidence="1">Uncharacterized protein</fullName>
    </submittedName>
</protein>
<evidence type="ECO:0000313" key="1">
    <source>
        <dbReference type="EMBL" id="KAI6660161.1"/>
    </source>
</evidence>
<gene>
    <name evidence="1" type="ORF">LOD99_10553</name>
</gene>
<reference evidence="1 2" key="1">
    <citation type="journal article" date="2023" name="BMC Biol.">
        <title>The compact genome of the sponge Oopsacas minuta (Hexactinellida) is lacking key metazoan core genes.</title>
        <authorList>
            <person name="Santini S."/>
            <person name="Schenkelaars Q."/>
            <person name="Jourda C."/>
            <person name="Duchesne M."/>
            <person name="Belahbib H."/>
            <person name="Rocher C."/>
            <person name="Selva M."/>
            <person name="Riesgo A."/>
            <person name="Vervoort M."/>
            <person name="Leys S.P."/>
            <person name="Kodjabachian L."/>
            <person name="Le Bivic A."/>
            <person name="Borchiellini C."/>
            <person name="Claverie J.M."/>
            <person name="Renard E."/>
        </authorList>
    </citation>
    <scope>NUCLEOTIDE SEQUENCE [LARGE SCALE GENOMIC DNA]</scope>
    <source>
        <strain evidence="1">SPO-2</strain>
    </source>
</reference>
<keyword evidence="2" id="KW-1185">Reference proteome</keyword>
<proteinExistence type="predicted"/>
<evidence type="ECO:0000313" key="2">
    <source>
        <dbReference type="Proteomes" id="UP001165289"/>
    </source>
</evidence>
<organism evidence="1 2">
    <name type="scientific">Oopsacas minuta</name>
    <dbReference type="NCBI Taxonomy" id="111878"/>
    <lineage>
        <taxon>Eukaryota</taxon>
        <taxon>Metazoa</taxon>
        <taxon>Porifera</taxon>
        <taxon>Hexactinellida</taxon>
        <taxon>Hexasterophora</taxon>
        <taxon>Lyssacinosida</taxon>
        <taxon>Leucopsacidae</taxon>
        <taxon>Oopsacas</taxon>
    </lineage>
</organism>
<comment type="caution">
    <text evidence="1">The sequence shown here is derived from an EMBL/GenBank/DDBJ whole genome shotgun (WGS) entry which is preliminary data.</text>
</comment>
<dbReference type="Gene3D" id="2.120.10.30">
    <property type="entry name" value="TolB, C-terminal domain"/>
    <property type="match status" value="1"/>
</dbReference>
<dbReference type="AlphaFoldDB" id="A0AAV7KJN8"/>
<dbReference type="InterPro" id="IPR011042">
    <property type="entry name" value="6-blade_b-propeller_TolB-like"/>
</dbReference>
<dbReference type="EMBL" id="JAKMXF010000041">
    <property type="protein sequence ID" value="KAI6660161.1"/>
    <property type="molecule type" value="Genomic_DNA"/>
</dbReference>
<sequence>MRQTRAEIQKHENEPPIPIPCLNTEGLDSLLEQLEKLGSIQDIAVLYRNKTEPIKKIDGKKGEVYVPRGLAIDGDMIYIADGNNKRRQIFSTEVQSSIINPGIPVI</sequence>
<accession>A0AAV7KJN8</accession>
<name>A0AAV7KJN8_9METZ</name>